<keyword evidence="6" id="KW-0486">Methionine biosynthesis</keyword>
<dbReference type="InterPro" id="IPR054542">
    <property type="entry name" value="Cys_met_metab_PP"/>
</dbReference>
<organism evidence="10 11">
    <name type="scientific">Geothermobacter hydrogeniphilus</name>
    <dbReference type="NCBI Taxonomy" id="1969733"/>
    <lineage>
        <taxon>Bacteria</taxon>
        <taxon>Pseudomonadati</taxon>
        <taxon>Thermodesulfobacteriota</taxon>
        <taxon>Desulfuromonadia</taxon>
        <taxon>Desulfuromonadales</taxon>
        <taxon>Geothermobacteraceae</taxon>
        <taxon>Geothermobacter</taxon>
    </lineage>
</organism>
<dbReference type="AlphaFoldDB" id="A0A1X0XL04"/>
<dbReference type="InterPro" id="IPR000277">
    <property type="entry name" value="Cys/Met-Metab_PyrdxlP-dep_enz"/>
</dbReference>
<reference evidence="10 11" key="1">
    <citation type="submission" date="2017-03" db="EMBL/GenBank/DDBJ databases">
        <title>Genome sequence of Geothermobacter sp. EPR-M, Deep-Sea Iron Reducer.</title>
        <authorList>
            <person name="Tully B."/>
            <person name="Savalia P."/>
            <person name="Abuyen K."/>
            <person name="Baughan C."/>
            <person name="Romero E."/>
            <person name="Ronkowski C."/>
            <person name="Torres B."/>
            <person name="Tremblay J."/>
            <person name="Trujillo A."/>
            <person name="Tyler M."/>
            <person name="Perez-Rodriguez I."/>
            <person name="Amend J."/>
        </authorList>
    </citation>
    <scope>NUCLEOTIDE SEQUENCE [LARGE SCALE GENOMIC DNA]</scope>
    <source>
        <strain evidence="10 11">EPR-M</strain>
    </source>
</reference>
<dbReference type="CDD" id="cd00614">
    <property type="entry name" value="CGS_like"/>
    <property type="match status" value="1"/>
</dbReference>
<keyword evidence="5 8" id="KW-0663">Pyridoxal phosphate</keyword>
<dbReference type="SUPFAM" id="SSF53383">
    <property type="entry name" value="PLP-dependent transferases"/>
    <property type="match status" value="1"/>
</dbReference>
<dbReference type="Gene3D" id="3.90.1150.10">
    <property type="entry name" value="Aspartate Aminotransferase, domain 1"/>
    <property type="match status" value="1"/>
</dbReference>
<dbReference type="OrthoDB" id="9805807at2"/>
<dbReference type="GO" id="GO:0009086">
    <property type="term" value="P:methionine biosynthetic process"/>
    <property type="evidence" value="ECO:0007669"/>
    <property type="project" value="UniProtKB-KW"/>
</dbReference>
<feature type="modified residue" description="N6-(pyridoxal phosphate)lysine" evidence="8">
    <location>
        <position position="200"/>
    </location>
</feature>
<keyword evidence="11" id="KW-1185">Reference proteome</keyword>
<evidence type="ECO:0000313" key="10">
    <source>
        <dbReference type="EMBL" id="ORJ53589.1"/>
    </source>
</evidence>
<evidence type="ECO:0000313" key="11">
    <source>
        <dbReference type="Proteomes" id="UP000193136"/>
    </source>
</evidence>
<evidence type="ECO:0000256" key="1">
    <source>
        <dbReference type="ARBA" id="ARBA00001933"/>
    </source>
</evidence>
<comment type="similarity">
    <text evidence="2 9">Belongs to the trans-sulfuration enzymes family.</text>
</comment>
<dbReference type="EMBL" id="NAAD01000038">
    <property type="protein sequence ID" value="ORJ53589.1"/>
    <property type="molecule type" value="Genomic_DNA"/>
</dbReference>
<dbReference type="Gene3D" id="3.40.640.10">
    <property type="entry name" value="Type I PLP-dependent aspartate aminotransferase-like (Major domain)"/>
    <property type="match status" value="1"/>
</dbReference>
<dbReference type="InterPro" id="IPR015424">
    <property type="entry name" value="PyrdxlP-dep_Trfase"/>
</dbReference>
<dbReference type="Pfam" id="PF01053">
    <property type="entry name" value="Cys_Met_Meta_PP"/>
    <property type="match status" value="1"/>
</dbReference>
<dbReference type="PANTHER" id="PTHR11808">
    <property type="entry name" value="TRANS-SULFURATION ENZYME FAMILY MEMBER"/>
    <property type="match status" value="1"/>
</dbReference>
<comment type="cofactor">
    <cofactor evidence="1 9">
        <name>pyridoxal 5'-phosphate</name>
        <dbReference type="ChEBI" id="CHEBI:597326"/>
    </cofactor>
</comment>
<dbReference type="GO" id="GO:0030170">
    <property type="term" value="F:pyridoxal phosphate binding"/>
    <property type="evidence" value="ECO:0007669"/>
    <property type="project" value="InterPro"/>
</dbReference>
<protein>
    <recommendedName>
        <fullName evidence="3">cysteine-S-conjugate beta-lyase</fullName>
        <ecNumber evidence="3">4.4.1.13</ecNumber>
    </recommendedName>
</protein>
<evidence type="ECO:0000256" key="7">
    <source>
        <dbReference type="ARBA" id="ARBA00023239"/>
    </source>
</evidence>
<name>A0A1X0XL04_9BACT</name>
<evidence type="ECO:0000256" key="8">
    <source>
        <dbReference type="PIRSR" id="PIRSR001434-2"/>
    </source>
</evidence>
<keyword evidence="4" id="KW-0028">Amino-acid biosynthesis</keyword>
<dbReference type="Proteomes" id="UP000193136">
    <property type="component" value="Unassembled WGS sequence"/>
</dbReference>
<evidence type="ECO:0000256" key="5">
    <source>
        <dbReference type="ARBA" id="ARBA00022898"/>
    </source>
</evidence>
<gene>
    <name evidence="10" type="ORF">B5V00_16380</name>
</gene>
<dbReference type="RefSeq" id="WP_085011886.1">
    <property type="nucleotide sequence ID" value="NZ_NAAD01000038.1"/>
</dbReference>
<dbReference type="PROSITE" id="PS00868">
    <property type="entry name" value="CYS_MET_METAB_PP"/>
    <property type="match status" value="1"/>
</dbReference>
<dbReference type="GO" id="GO:0019346">
    <property type="term" value="P:transsulfuration"/>
    <property type="evidence" value="ECO:0007669"/>
    <property type="project" value="InterPro"/>
</dbReference>
<dbReference type="STRING" id="1969733.B5V00_16380"/>
<keyword evidence="7" id="KW-0456">Lyase</keyword>
<evidence type="ECO:0000256" key="6">
    <source>
        <dbReference type="ARBA" id="ARBA00023167"/>
    </source>
</evidence>
<dbReference type="InterPro" id="IPR015422">
    <property type="entry name" value="PyrdxlP-dep_Trfase_small"/>
</dbReference>
<dbReference type="InterPro" id="IPR015421">
    <property type="entry name" value="PyrdxlP-dep_Trfase_major"/>
</dbReference>
<dbReference type="PIRSF" id="PIRSF001434">
    <property type="entry name" value="CGS"/>
    <property type="match status" value="1"/>
</dbReference>
<dbReference type="GO" id="GO:0047804">
    <property type="term" value="F:cysteine-S-conjugate beta-lyase activity"/>
    <property type="evidence" value="ECO:0007669"/>
    <property type="project" value="UniProtKB-EC"/>
</dbReference>
<dbReference type="FunFam" id="3.40.640.10:FF:000009">
    <property type="entry name" value="Cystathionine gamma-synthase homolog"/>
    <property type="match status" value="1"/>
</dbReference>
<dbReference type="GO" id="GO:0005737">
    <property type="term" value="C:cytoplasm"/>
    <property type="evidence" value="ECO:0007669"/>
    <property type="project" value="TreeGrafter"/>
</dbReference>
<dbReference type="EC" id="4.4.1.13" evidence="3"/>
<comment type="caution">
    <text evidence="10">The sequence shown here is derived from an EMBL/GenBank/DDBJ whole genome shotgun (WGS) entry which is preliminary data.</text>
</comment>
<accession>A0A1X0XL04</accession>
<evidence type="ECO:0000256" key="2">
    <source>
        <dbReference type="ARBA" id="ARBA00009077"/>
    </source>
</evidence>
<dbReference type="PANTHER" id="PTHR11808:SF50">
    <property type="entry name" value="CYSTATHIONINE BETA-LYASE"/>
    <property type="match status" value="1"/>
</dbReference>
<sequence length="387" mass="41945">MTEKNAYRPATLLVHQGQDRDPATGAATVPIYQASTYHHPDGQPREYDYARSGNPSRQQVEDAIALLEGGVRGFAYGSGMAAIGSALSLLKSGDHLIAPDDLYGGTFRYLTMILPDQGVDVSLVDQTDLNRVEEAIRPNTRAILMETPSNPLFKVADIRALVDIARRRQLLTLIDNTFMTPLLQRPLALGVDISIHSATKFLGGHSDLLAGLVTTADPELAKGLKRYQNAMGAVLGPFDCFLLSRGIKTLKLRLEAAQRNAALLAERLQQHPAVARVYYPGLADFAGRRIHSTQATGAGAVLSFELKDDKQVQPLLKNVRLPIIAPSLGGVETILTHCWSMSHAAIPAADKKQMGILPSLLRISAGIEDGEDLWEDLQRGLVAPLNP</sequence>
<proteinExistence type="inferred from homology"/>
<evidence type="ECO:0000256" key="4">
    <source>
        <dbReference type="ARBA" id="ARBA00022605"/>
    </source>
</evidence>
<evidence type="ECO:0000256" key="9">
    <source>
        <dbReference type="RuleBase" id="RU362118"/>
    </source>
</evidence>
<evidence type="ECO:0000256" key="3">
    <source>
        <dbReference type="ARBA" id="ARBA00012224"/>
    </source>
</evidence>